<accession>A0ABR0T0G0</accession>
<evidence type="ECO:0000256" key="1">
    <source>
        <dbReference type="SAM" id="SignalP"/>
    </source>
</evidence>
<evidence type="ECO:0000313" key="3">
    <source>
        <dbReference type="Proteomes" id="UP001338125"/>
    </source>
</evidence>
<keyword evidence="3" id="KW-1185">Reference proteome</keyword>
<keyword evidence="1" id="KW-0732">Signal</keyword>
<feature type="chain" id="PRO_5046344148" evidence="1">
    <location>
        <begin position="23"/>
        <end position="220"/>
    </location>
</feature>
<name>A0ABR0T0G0_9HYPO</name>
<proteinExistence type="predicted"/>
<feature type="signal peptide" evidence="1">
    <location>
        <begin position="1"/>
        <end position="22"/>
    </location>
</feature>
<gene>
    <name evidence="2" type="ORF">PT974_02853</name>
</gene>
<comment type="caution">
    <text evidence="2">The sequence shown here is derived from an EMBL/GenBank/DDBJ whole genome shotgun (WGS) entry which is preliminary data.</text>
</comment>
<reference evidence="2 3" key="1">
    <citation type="submission" date="2024-01" db="EMBL/GenBank/DDBJ databases">
        <title>Complete genome of Cladobotryum mycophilum ATHUM6906.</title>
        <authorList>
            <person name="Christinaki A.C."/>
            <person name="Myridakis A.I."/>
            <person name="Kouvelis V.N."/>
        </authorList>
    </citation>
    <scope>NUCLEOTIDE SEQUENCE [LARGE SCALE GENOMIC DNA]</scope>
    <source>
        <strain evidence="2 3">ATHUM6906</strain>
    </source>
</reference>
<sequence>MTLITAAATAVAALSLDGLSLSELLVDHGNGTVHFWTEDEHPNVNILTTNIVNVVKVSEALKQENISKFMAEGLGQTFCDGIGAQDPDSLYGKAAPDFCSDLHGVKNLYFAAAFDIFTGAECVNGNGSNFAYGFLFDVVQQAIQSTIGAEVELFCLSAFDTIHNACQANFGGLDRDITETNGKSGQVECRANAVDKGASSCKSFQNPTPRRLFQCKVRSL</sequence>
<organism evidence="2 3">
    <name type="scientific">Cladobotryum mycophilum</name>
    <dbReference type="NCBI Taxonomy" id="491253"/>
    <lineage>
        <taxon>Eukaryota</taxon>
        <taxon>Fungi</taxon>
        <taxon>Dikarya</taxon>
        <taxon>Ascomycota</taxon>
        <taxon>Pezizomycotina</taxon>
        <taxon>Sordariomycetes</taxon>
        <taxon>Hypocreomycetidae</taxon>
        <taxon>Hypocreales</taxon>
        <taxon>Hypocreaceae</taxon>
        <taxon>Cladobotryum</taxon>
    </lineage>
</organism>
<protein>
    <submittedName>
        <fullName evidence="2">Uncharacterized protein</fullName>
    </submittedName>
</protein>
<evidence type="ECO:0000313" key="2">
    <source>
        <dbReference type="EMBL" id="KAK5997490.1"/>
    </source>
</evidence>
<dbReference type="Proteomes" id="UP001338125">
    <property type="component" value="Unassembled WGS sequence"/>
</dbReference>
<dbReference type="EMBL" id="JAVFKD010000002">
    <property type="protein sequence ID" value="KAK5997490.1"/>
    <property type="molecule type" value="Genomic_DNA"/>
</dbReference>